<dbReference type="PANTHER" id="PTHR43674:SF2">
    <property type="entry name" value="BETA-UREIDOPROPIONASE"/>
    <property type="match status" value="1"/>
</dbReference>
<dbReference type="InterPro" id="IPR050345">
    <property type="entry name" value="Aliph_Amidase/BUP"/>
</dbReference>
<proteinExistence type="predicted"/>
<keyword evidence="3" id="KW-0436">Ligase</keyword>
<dbReference type="InterPro" id="IPR036526">
    <property type="entry name" value="C-N_Hydrolase_sf"/>
</dbReference>
<feature type="domain" description="CN hydrolase" evidence="2">
    <location>
        <begin position="13"/>
        <end position="248"/>
    </location>
</feature>
<dbReference type="SUPFAM" id="SSF56317">
    <property type="entry name" value="Carbon-nitrogen hydrolase"/>
    <property type="match status" value="1"/>
</dbReference>
<name>C9Y678_CURXX</name>
<accession>C9Y678</accession>
<dbReference type="AlphaFoldDB" id="C9Y678"/>
<dbReference type="InterPro" id="IPR003010">
    <property type="entry name" value="C-N_Hydrolase"/>
</dbReference>
<dbReference type="Gene3D" id="3.60.110.10">
    <property type="entry name" value="Carbon-nitrogen hydrolase"/>
    <property type="match status" value="1"/>
</dbReference>
<reference evidence="3" key="1">
    <citation type="journal article" date="2010" name="Nature">
        <title>The Dynamic genome of Hydra.</title>
        <authorList>
            <person name="Chapman J.A."/>
            <person name="Kirkness E.F."/>
            <person name="Simakov O."/>
            <person name="Hampson S.E."/>
            <person name="Mitros T."/>
            <person name="Weinmaier T."/>
            <person name="Rattei T."/>
            <person name="Balasubramanian P.G."/>
            <person name="Borman J."/>
            <person name="Busam D."/>
            <person name="Disbennett K."/>
            <person name="Pfannkoch C."/>
            <person name="Sumin N."/>
            <person name="Sutton G."/>
            <person name="Viswanathan L."/>
            <person name="Walenz B."/>
            <person name="Goodstein D.M."/>
            <person name="Hellsten U."/>
            <person name="Kawashima T."/>
            <person name="Prochnik S.E."/>
            <person name="Putnam N.H."/>
            <person name="Shu S."/>
            <person name="Blumberg B."/>
            <person name="Dana C.E."/>
            <person name="Gee L."/>
            <person name="Kibler D.F."/>
            <person name="Law L."/>
            <person name="Lindgens D."/>
            <person name="Martinez D.E."/>
            <person name="Peng J."/>
            <person name="Wigge P.A."/>
            <person name="Bertulat B."/>
            <person name="Guder C."/>
            <person name="Nakamura Y."/>
            <person name="Ozbek S."/>
            <person name="Watanabe H."/>
            <person name="Khalturin K."/>
            <person name="Hemmrich G."/>
            <person name="Franke A."/>
            <person name="Augustin R."/>
            <person name="Fraune S."/>
            <person name="Hayakawa E."/>
            <person name="Hayakawa S."/>
            <person name="Hirose M."/>
            <person name="Hwang J."/>
            <person name="Ikeo K."/>
            <person name="Nishimiya-Fujisawa C."/>
            <person name="Ogura A."/>
            <person name="Takahashi T."/>
            <person name="Steinmetz P.R."/>
            <person name="Zhang X."/>
            <person name="Aufschnaiter R."/>
            <person name="Eder M.K."/>
            <person name="Gorny A.K."/>
            <person name="Salvenmoser W."/>
            <person name="Heimberg A.M."/>
            <person name="Wheeler B.M."/>
            <person name="Peterson K.J."/>
            <person name="Boettger A."/>
            <person name="Tischler P."/>
            <person name="Wolf A."/>
            <person name="Gojobori T."/>
            <person name="Remington K.A."/>
            <person name="Strausberg R.L."/>
            <person name="Venter J."/>
            <person name="Technau U."/>
            <person name="Hobmayer B."/>
            <person name="Bosch T.C."/>
            <person name="Holstein T.W."/>
            <person name="Fujisawa T."/>
            <person name="Bode H.R."/>
            <person name="David C.N."/>
            <person name="Rokhsar D.S."/>
            <person name="Steele R.E."/>
        </authorList>
    </citation>
    <scope>NUCLEOTIDE SEQUENCE</scope>
</reference>
<dbReference type="PROSITE" id="PS50263">
    <property type="entry name" value="CN_HYDROLASE"/>
    <property type="match status" value="1"/>
</dbReference>
<protein>
    <recommendedName>
        <fullName evidence="2">CN hydrolase domain-containing protein</fullName>
    </recommendedName>
</protein>
<dbReference type="GO" id="GO:0050126">
    <property type="term" value="F:N-carbamoylputrescine amidase activity"/>
    <property type="evidence" value="ECO:0007669"/>
    <property type="project" value="TreeGrafter"/>
</dbReference>
<organism evidence="3">
    <name type="scientific">Curvibacter symbiont subsp. Hydra magnipapillata</name>
    <dbReference type="NCBI Taxonomy" id="667019"/>
    <lineage>
        <taxon>Bacteria</taxon>
        <taxon>Pseudomonadati</taxon>
        <taxon>Pseudomonadota</taxon>
        <taxon>Betaproteobacteria</taxon>
        <taxon>Burkholderiales</taxon>
        <taxon>Comamonadaceae</taxon>
        <taxon>Curvibacter</taxon>
    </lineage>
</organism>
<evidence type="ECO:0000313" key="3">
    <source>
        <dbReference type="EMBL" id="CBA26367.1"/>
    </source>
</evidence>
<dbReference type="Pfam" id="PF00795">
    <property type="entry name" value="CN_hydrolase"/>
    <property type="match status" value="1"/>
</dbReference>
<dbReference type="EMBL" id="FN543101">
    <property type="protein sequence ID" value="CBA26367.1"/>
    <property type="molecule type" value="Genomic_DNA"/>
</dbReference>
<dbReference type="CDD" id="cd07197">
    <property type="entry name" value="nitrilase"/>
    <property type="match status" value="1"/>
</dbReference>
<gene>
    <name evidence="3" type="ORF">Csp_E34550</name>
</gene>
<dbReference type="PANTHER" id="PTHR43674">
    <property type="entry name" value="NITRILASE C965.09-RELATED"/>
    <property type="match status" value="1"/>
</dbReference>
<evidence type="ECO:0000256" key="1">
    <source>
        <dbReference type="ARBA" id="ARBA00022801"/>
    </source>
</evidence>
<dbReference type="GO" id="GO:0033388">
    <property type="term" value="P:putrescine biosynthetic process from arginine"/>
    <property type="evidence" value="ECO:0007669"/>
    <property type="project" value="TreeGrafter"/>
</dbReference>
<sequence length="248" mass="25607">MDIARAASKNIAFSMAAAQSTSVPLEVVANVQNHLRFVEAAAQHGVQWLVFPELSLTGYELAAMPDLVLHADHALLAPLREAAQRTGMAITVGAPVDSGSPLPFIGAITLRPDGQHSVYAKHHLHGSETRFATAGSVQVGLQAWAGQQIASAICADTNYPSHAAQAAAAGACVYAAGILTSANGYAAEAPLWASYAREHAMTVVIANHGGPSGCYLSAGRSGIWDSSGTCLASAKGNGDWLVIANPDR</sequence>
<evidence type="ECO:0000259" key="2">
    <source>
        <dbReference type="PROSITE" id="PS50263"/>
    </source>
</evidence>
<keyword evidence="1" id="KW-0378">Hydrolase</keyword>
<dbReference type="GO" id="GO:0016874">
    <property type="term" value="F:ligase activity"/>
    <property type="evidence" value="ECO:0007669"/>
    <property type="project" value="UniProtKB-KW"/>
</dbReference>